<evidence type="ECO:0000256" key="3">
    <source>
        <dbReference type="ARBA" id="ARBA00010712"/>
    </source>
</evidence>
<organism evidence="11 12">
    <name type="scientific">Arthrobacter halodurans</name>
    <dbReference type="NCBI Taxonomy" id="516699"/>
    <lineage>
        <taxon>Bacteria</taxon>
        <taxon>Bacillati</taxon>
        <taxon>Actinomycetota</taxon>
        <taxon>Actinomycetes</taxon>
        <taxon>Micrococcales</taxon>
        <taxon>Micrococcaceae</taxon>
        <taxon>Arthrobacter</taxon>
    </lineage>
</organism>
<proteinExistence type="inferred from homology"/>
<feature type="domain" description="N-acetyltransferase" evidence="10">
    <location>
        <begin position="12"/>
        <end position="162"/>
    </location>
</feature>
<dbReference type="InterPro" id="IPR012772">
    <property type="entry name" value="Ectoine_EctA"/>
</dbReference>
<name>A0ABV4UJ34_9MICC</name>
<evidence type="ECO:0000256" key="4">
    <source>
        <dbReference type="ARBA" id="ARBA00012355"/>
    </source>
</evidence>
<dbReference type="GO" id="GO:0033816">
    <property type="term" value="F:diaminobutyrate acetyltransferase activity"/>
    <property type="evidence" value="ECO:0007669"/>
    <property type="project" value="UniProtKB-EC"/>
</dbReference>
<keyword evidence="12" id="KW-1185">Reference proteome</keyword>
<comment type="catalytic activity">
    <reaction evidence="8 9">
        <text>L-2,4-diaminobutanoate + acetyl-CoA = (2S)-4-acetamido-2-aminobutanoate + CoA + H(+)</text>
        <dbReference type="Rhea" id="RHEA:16901"/>
        <dbReference type="ChEBI" id="CHEBI:15378"/>
        <dbReference type="ChEBI" id="CHEBI:57287"/>
        <dbReference type="ChEBI" id="CHEBI:57288"/>
        <dbReference type="ChEBI" id="CHEBI:58761"/>
        <dbReference type="ChEBI" id="CHEBI:58929"/>
        <dbReference type="EC" id="2.3.1.178"/>
    </reaction>
</comment>
<dbReference type="SUPFAM" id="SSF55729">
    <property type="entry name" value="Acyl-CoA N-acyltransferases (Nat)"/>
    <property type="match status" value="1"/>
</dbReference>
<dbReference type="Pfam" id="PF00583">
    <property type="entry name" value="Acetyltransf_1"/>
    <property type="match status" value="1"/>
</dbReference>
<evidence type="ECO:0000256" key="8">
    <source>
        <dbReference type="ARBA" id="ARBA00048924"/>
    </source>
</evidence>
<keyword evidence="6 9" id="KW-0808">Transferase</keyword>
<keyword evidence="7 9" id="KW-0012">Acyltransferase</keyword>
<dbReference type="EC" id="2.3.1.178" evidence="4 9"/>
<evidence type="ECO:0000256" key="9">
    <source>
        <dbReference type="RuleBase" id="RU365045"/>
    </source>
</evidence>
<dbReference type="NCBIfam" id="TIGR02406">
    <property type="entry name" value="ectoine_EctA"/>
    <property type="match status" value="1"/>
</dbReference>
<evidence type="ECO:0000256" key="1">
    <source>
        <dbReference type="ARBA" id="ARBA00003741"/>
    </source>
</evidence>
<dbReference type="CDD" id="cd04301">
    <property type="entry name" value="NAT_SF"/>
    <property type="match status" value="1"/>
</dbReference>
<dbReference type="Proteomes" id="UP001575652">
    <property type="component" value="Unassembled WGS sequence"/>
</dbReference>
<evidence type="ECO:0000256" key="5">
    <source>
        <dbReference type="ARBA" id="ARBA00017935"/>
    </source>
</evidence>
<sequence length="182" mass="19975">MVEALENTLSEPTFHHPETSDGAALWRLARDTRVLDLNSSYSYLLWCRDFADTSLVARIDGDVAGFVTGYIRPAEPGTLMVWQVGVDAAHRGRGLAAAMLDDLAHRAAADRVETTITADNPASQRLFTRFAERHGAGCERRPLFTRDLYPDDHDTEYLYRIGPLGLDADLRSLQLAGASAGG</sequence>
<dbReference type="RefSeq" id="WP_373970731.1">
    <property type="nucleotide sequence ID" value="NZ_JBHDLJ010000002.1"/>
</dbReference>
<evidence type="ECO:0000256" key="2">
    <source>
        <dbReference type="ARBA" id="ARBA00004978"/>
    </source>
</evidence>
<comment type="similarity">
    <text evidence="3 9">Belongs to the acetyltransferase family. EctA subfamily.</text>
</comment>
<evidence type="ECO:0000313" key="11">
    <source>
        <dbReference type="EMBL" id="MFB0833562.1"/>
    </source>
</evidence>
<dbReference type="EMBL" id="JBHDLJ010000002">
    <property type="protein sequence ID" value="MFB0833562.1"/>
    <property type="molecule type" value="Genomic_DNA"/>
</dbReference>
<dbReference type="PROSITE" id="PS51186">
    <property type="entry name" value="GNAT"/>
    <property type="match status" value="1"/>
</dbReference>
<evidence type="ECO:0000256" key="6">
    <source>
        <dbReference type="ARBA" id="ARBA00022679"/>
    </source>
</evidence>
<protein>
    <recommendedName>
        <fullName evidence="5 9">L-2,4-diaminobutyric acid acetyltransferase</fullName>
        <shortName evidence="9">DABA acetyltransferase</shortName>
        <ecNumber evidence="4 9">2.3.1.178</ecNumber>
    </recommendedName>
</protein>
<evidence type="ECO:0000256" key="7">
    <source>
        <dbReference type="ARBA" id="ARBA00023315"/>
    </source>
</evidence>
<comment type="caution">
    <text evidence="11">The sequence shown here is derived from an EMBL/GenBank/DDBJ whole genome shotgun (WGS) entry which is preliminary data.</text>
</comment>
<accession>A0ABV4UJ34</accession>
<dbReference type="InterPro" id="IPR016181">
    <property type="entry name" value="Acyl_CoA_acyltransferase"/>
</dbReference>
<reference evidence="11 12" key="1">
    <citation type="submission" date="2024-09" db="EMBL/GenBank/DDBJ databases">
        <authorList>
            <person name="Salinas-Garcia M.A."/>
            <person name="Prieme A."/>
        </authorList>
    </citation>
    <scope>NUCLEOTIDE SEQUENCE [LARGE SCALE GENOMIC DNA]</scope>
    <source>
        <strain evidence="11 12">DSM 21081</strain>
    </source>
</reference>
<dbReference type="Gene3D" id="3.40.630.30">
    <property type="match status" value="1"/>
</dbReference>
<dbReference type="InterPro" id="IPR000182">
    <property type="entry name" value="GNAT_dom"/>
</dbReference>
<gene>
    <name evidence="9 11" type="primary">ectA</name>
    <name evidence="11" type="ORF">ACETWP_03095</name>
</gene>
<comment type="pathway">
    <text evidence="2 9">Amine and polyamine biosynthesis; ectoine biosynthesis; L-ectoine from L-aspartate 4-semialdehyde: step 2/3.</text>
</comment>
<evidence type="ECO:0000313" key="12">
    <source>
        <dbReference type="Proteomes" id="UP001575652"/>
    </source>
</evidence>
<comment type="function">
    <text evidence="1 9">Catalyzes the acetylation of L-2,4-diaminobutyrate (DABA) to gamma-N-acetyl-alpha,gamma-diaminobutyric acid (ADABA) with acetyl coenzyme A.</text>
</comment>
<evidence type="ECO:0000259" key="10">
    <source>
        <dbReference type="PROSITE" id="PS51186"/>
    </source>
</evidence>